<dbReference type="Pfam" id="PF15892">
    <property type="entry name" value="BNR_4"/>
    <property type="match status" value="1"/>
</dbReference>
<proteinExistence type="predicted"/>
<feature type="chain" id="PRO_5015426589" evidence="1">
    <location>
        <begin position="25"/>
        <end position="184"/>
    </location>
</feature>
<evidence type="ECO:0000256" key="1">
    <source>
        <dbReference type="SAM" id="SignalP"/>
    </source>
</evidence>
<evidence type="ECO:0000313" key="3">
    <source>
        <dbReference type="Proteomes" id="UP000239494"/>
    </source>
</evidence>
<gene>
    <name evidence="2" type="ORF">CLV43_101370</name>
</gene>
<keyword evidence="3" id="KW-1185">Reference proteome</keyword>
<name>A0A2T0TKB6_9PSEU</name>
<protein>
    <submittedName>
        <fullName evidence="2">Putative BNR repeat neuraminidase</fullName>
    </submittedName>
</protein>
<dbReference type="EMBL" id="PVTF01000001">
    <property type="protein sequence ID" value="PRY46103.1"/>
    <property type="molecule type" value="Genomic_DNA"/>
</dbReference>
<reference evidence="2 3" key="1">
    <citation type="submission" date="2018-03" db="EMBL/GenBank/DDBJ databases">
        <title>Genomic Encyclopedia of Archaeal and Bacterial Type Strains, Phase II (KMG-II): from individual species to whole genera.</title>
        <authorList>
            <person name="Goeker M."/>
        </authorList>
    </citation>
    <scope>NUCLEOTIDE SEQUENCE [LARGE SCALE GENOMIC DNA]</scope>
    <source>
        <strain evidence="2 3">DSM 44720</strain>
    </source>
</reference>
<dbReference type="Proteomes" id="UP000239494">
    <property type="component" value="Unassembled WGS sequence"/>
</dbReference>
<accession>A0A2T0TKB6</accession>
<comment type="caution">
    <text evidence="2">The sequence shown here is derived from an EMBL/GenBank/DDBJ whole genome shotgun (WGS) entry which is preliminary data.</text>
</comment>
<dbReference type="AlphaFoldDB" id="A0A2T0TKB6"/>
<feature type="signal peptide" evidence="1">
    <location>
        <begin position="1"/>
        <end position="24"/>
    </location>
</feature>
<sequence>MFRLMRLMAPPLLALSVLTAPVHATPERTVKFTTATTATSVAARSDRRPVAGGLYDPVAKRTFVSWAGRYEDNYAQSFDHRSGTWSSPVKYADGDSDSHNYPTLVQAGDGHLLSFRGRHNVELVLNRSPEAHSSEGVWSERVISTDAATYPMPFVLADGTIFVFFRETAHDLTPSVPTDTRPVQ</sequence>
<evidence type="ECO:0000313" key="2">
    <source>
        <dbReference type="EMBL" id="PRY46103.1"/>
    </source>
</evidence>
<organism evidence="2 3">
    <name type="scientific">Umezawaea tangerina</name>
    <dbReference type="NCBI Taxonomy" id="84725"/>
    <lineage>
        <taxon>Bacteria</taxon>
        <taxon>Bacillati</taxon>
        <taxon>Actinomycetota</taxon>
        <taxon>Actinomycetes</taxon>
        <taxon>Pseudonocardiales</taxon>
        <taxon>Pseudonocardiaceae</taxon>
        <taxon>Umezawaea</taxon>
    </lineage>
</organism>
<keyword evidence="1" id="KW-0732">Signal</keyword>